<dbReference type="NCBIfam" id="TIGR01840">
    <property type="entry name" value="esterase_phb"/>
    <property type="match status" value="1"/>
</dbReference>
<dbReference type="PANTHER" id="PTHR43037:SF5">
    <property type="entry name" value="FERULOYL ESTERASE"/>
    <property type="match status" value="1"/>
</dbReference>
<sequence length="312" mass="34271">MLLSIFVSFFFAATIYAQNDGIFTQIVGWTKPKDLPNPRNVGYYVYIPQNVAPHPPILVVLHWCHGDADHAFMYRSTYAAAADQHKFIIIYPDSPNTADKCWDVSSKESLTHNGGGDAQGIVSMVQEALDYWKGDQDRVFVTGTSSGAMMTNVLLGSYPDVFAAGSAEAGVPFGCFAGDGFDVWNSDCAEGKIVKNGTKWAEIVKNAFPGYTGYRPKLQTFHGLQDNVINPQNLEEQVKQWTSVLGVGTTPTEVTNDTPLKGWTRSRYGSKFEAYAAQGVTHDIPTHADVVLDWFDLKCNSTATACWSRKSG</sequence>
<dbReference type="SUPFAM" id="SSF53474">
    <property type="entry name" value="alpha/beta-Hydrolases"/>
    <property type="match status" value="2"/>
</dbReference>
<keyword evidence="4" id="KW-0624">Polysaccharide degradation</keyword>
<dbReference type="AlphaFoldDB" id="A0A6A5VXJ1"/>
<dbReference type="OrthoDB" id="2425929at2759"/>
<feature type="signal peptide" evidence="4">
    <location>
        <begin position="1"/>
        <end position="17"/>
    </location>
</feature>
<evidence type="ECO:0000313" key="5">
    <source>
        <dbReference type="EMBL" id="KAF1994130.1"/>
    </source>
</evidence>
<comment type="subcellular location">
    <subcellularLocation>
        <location evidence="4">Secreted</location>
    </subcellularLocation>
</comment>
<dbReference type="Pfam" id="PF10503">
    <property type="entry name" value="Esterase_PHB"/>
    <property type="match status" value="1"/>
</dbReference>
<keyword evidence="2 4" id="KW-0732">Signal</keyword>
<keyword evidence="4" id="KW-0964">Secreted</keyword>
<evidence type="ECO:0000256" key="1">
    <source>
        <dbReference type="ARBA" id="ARBA00022487"/>
    </source>
</evidence>
<dbReference type="InterPro" id="IPR029058">
    <property type="entry name" value="AB_hydrolase_fold"/>
</dbReference>
<organism evidence="5 6">
    <name type="scientific">Amniculicola lignicola CBS 123094</name>
    <dbReference type="NCBI Taxonomy" id="1392246"/>
    <lineage>
        <taxon>Eukaryota</taxon>
        <taxon>Fungi</taxon>
        <taxon>Dikarya</taxon>
        <taxon>Ascomycota</taxon>
        <taxon>Pezizomycotina</taxon>
        <taxon>Dothideomycetes</taxon>
        <taxon>Pleosporomycetidae</taxon>
        <taxon>Pleosporales</taxon>
        <taxon>Amniculicolaceae</taxon>
        <taxon>Amniculicola</taxon>
    </lineage>
</organism>
<dbReference type="EMBL" id="ML977670">
    <property type="protein sequence ID" value="KAF1994130.1"/>
    <property type="molecule type" value="Genomic_DNA"/>
</dbReference>
<feature type="chain" id="PRO_5029037924" description="Carboxylic ester hydrolase" evidence="4">
    <location>
        <begin position="18"/>
        <end position="312"/>
    </location>
</feature>
<reference evidence="5" key="1">
    <citation type="journal article" date="2020" name="Stud. Mycol.">
        <title>101 Dothideomycetes genomes: a test case for predicting lifestyles and emergence of pathogens.</title>
        <authorList>
            <person name="Haridas S."/>
            <person name="Albert R."/>
            <person name="Binder M."/>
            <person name="Bloem J."/>
            <person name="Labutti K."/>
            <person name="Salamov A."/>
            <person name="Andreopoulos B."/>
            <person name="Baker S."/>
            <person name="Barry K."/>
            <person name="Bills G."/>
            <person name="Bluhm B."/>
            <person name="Cannon C."/>
            <person name="Castanera R."/>
            <person name="Culley D."/>
            <person name="Daum C."/>
            <person name="Ezra D."/>
            <person name="Gonzalez J."/>
            <person name="Henrissat B."/>
            <person name="Kuo A."/>
            <person name="Liang C."/>
            <person name="Lipzen A."/>
            <person name="Lutzoni F."/>
            <person name="Magnuson J."/>
            <person name="Mondo S."/>
            <person name="Nolan M."/>
            <person name="Ohm R."/>
            <person name="Pangilinan J."/>
            <person name="Park H.-J."/>
            <person name="Ramirez L."/>
            <person name="Alfaro M."/>
            <person name="Sun H."/>
            <person name="Tritt A."/>
            <person name="Yoshinaga Y."/>
            <person name="Zwiers L.-H."/>
            <person name="Turgeon B."/>
            <person name="Goodwin S."/>
            <person name="Spatafora J."/>
            <person name="Crous P."/>
            <person name="Grigoriev I."/>
        </authorList>
    </citation>
    <scope>NUCLEOTIDE SEQUENCE</scope>
    <source>
        <strain evidence="5">CBS 123094</strain>
    </source>
</reference>
<gene>
    <name evidence="5" type="ORF">P154DRAFT_448353</name>
</gene>
<keyword evidence="6" id="KW-1185">Reference proteome</keyword>
<accession>A0A6A5VXJ1</accession>
<dbReference type="Gene3D" id="3.40.50.1820">
    <property type="entry name" value="alpha/beta hydrolase"/>
    <property type="match status" value="1"/>
</dbReference>
<keyword evidence="1 4" id="KW-0719">Serine esterase</keyword>
<comment type="similarity">
    <text evidence="4">Belongs to the carbohydrate esterase 1 (CE1) family.</text>
</comment>
<comment type="function">
    <text evidence="4">Esterase involved in the hydrolysis of xylan, a major structural heterogeneous polysaccharide found in plant biomass representing the second most abundant polysaccharide in the biosphere, after cellulose.</text>
</comment>
<evidence type="ECO:0000256" key="3">
    <source>
        <dbReference type="ARBA" id="ARBA00022801"/>
    </source>
</evidence>
<evidence type="ECO:0000256" key="4">
    <source>
        <dbReference type="RuleBase" id="RU367147"/>
    </source>
</evidence>
<protein>
    <recommendedName>
        <fullName evidence="4">Carboxylic ester hydrolase</fullName>
        <ecNumber evidence="4">3.1.1.-</ecNumber>
    </recommendedName>
</protein>
<dbReference type="PANTHER" id="PTHR43037">
    <property type="entry name" value="UNNAMED PRODUCT-RELATED"/>
    <property type="match status" value="1"/>
</dbReference>
<dbReference type="Proteomes" id="UP000799779">
    <property type="component" value="Unassembled WGS sequence"/>
</dbReference>
<dbReference type="GO" id="GO:0045493">
    <property type="term" value="P:xylan catabolic process"/>
    <property type="evidence" value="ECO:0007669"/>
    <property type="project" value="UniProtKB-UniRule"/>
</dbReference>
<dbReference type="GO" id="GO:0052689">
    <property type="term" value="F:carboxylic ester hydrolase activity"/>
    <property type="evidence" value="ECO:0007669"/>
    <property type="project" value="UniProtKB-KW"/>
</dbReference>
<dbReference type="GO" id="GO:0005576">
    <property type="term" value="C:extracellular region"/>
    <property type="evidence" value="ECO:0007669"/>
    <property type="project" value="UniProtKB-SubCell"/>
</dbReference>
<dbReference type="InterPro" id="IPR010126">
    <property type="entry name" value="Esterase_phb"/>
</dbReference>
<keyword evidence="4" id="KW-0119">Carbohydrate metabolism</keyword>
<keyword evidence="3 4" id="KW-0378">Hydrolase</keyword>
<proteinExistence type="inferred from homology"/>
<dbReference type="InterPro" id="IPR050955">
    <property type="entry name" value="Plant_Biomass_Hydrol_Est"/>
</dbReference>
<evidence type="ECO:0000313" key="6">
    <source>
        <dbReference type="Proteomes" id="UP000799779"/>
    </source>
</evidence>
<dbReference type="EC" id="3.1.1.-" evidence="4"/>
<evidence type="ECO:0000256" key="2">
    <source>
        <dbReference type="ARBA" id="ARBA00022729"/>
    </source>
</evidence>
<name>A0A6A5VXJ1_9PLEO</name>